<dbReference type="InterPro" id="IPR036388">
    <property type="entry name" value="WH-like_DNA-bd_sf"/>
</dbReference>
<evidence type="ECO:0000256" key="7">
    <source>
        <dbReference type="ARBA" id="ARBA00043054"/>
    </source>
</evidence>
<evidence type="ECO:0000313" key="11">
    <source>
        <dbReference type="Proteomes" id="UP001186944"/>
    </source>
</evidence>
<dbReference type="Gene3D" id="1.10.10.10">
    <property type="entry name" value="Winged helix-like DNA-binding domain superfamily/Winged helix DNA-binding domain"/>
    <property type="match status" value="1"/>
</dbReference>
<feature type="domain" description="O-methyltransferase C-terminal" evidence="8">
    <location>
        <begin position="239"/>
        <end position="416"/>
    </location>
</feature>
<sequence>QFQILVQCIELGIFDEIESLGDACAADVIARKCGYDVNILERLLNTLCSFKLMAQEKNKKGAILYRNAPGTSKYLVRSRRPTMIGFAMTPEQMILPMLGNLQQLLRSENKGNVDKENNADSITLTKMEIANNLANLNNSTKFSQGINKSDLHQMDKKSGIDISQIPKKDLTQLTKMNGLPKMDLMQLSKLNGIPKMDLSQMSKMNGMPKSLPKNTDERNGKESIRISSESLIMLLNQCQYMNAKFLMAMEGFSAPCAHALVTAFDLSHHRVAIDLGGGPGRISFELAKHYPNIHVTSFDLPPVVQMAAKMQPPNTKDQVAFKAGNFFEDELPAGDLYVLAHILHGWDDSHVDTLLQKVYSRLPPGGTLMVLEKLLNESRDGPELAVANDFVLTLLCKGQERTETEYRALFSKHGFNNLQVKRVGGINYYDVMHMTKPL</sequence>
<dbReference type="CDD" id="cd02440">
    <property type="entry name" value="AdoMet_MTases"/>
    <property type="match status" value="1"/>
</dbReference>
<evidence type="ECO:0000259" key="9">
    <source>
        <dbReference type="Pfam" id="PF08100"/>
    </source>
</evidence>
<dbReference type="SUPFAM" id="SSF53335">
    <property type="entry name" value="S-adenosyl-L-methionine-dependent methyltransferases"/>
    <property type="match status" value="1"/>
</dbReference>
<dbReference type="GO" id="GO:0032259">
    <property type="term" value="P:methylation"/>
    <property type="evidence" value="ECO:0007669"/>
    <property type="project" value="UniProtKB-KW"/>
</dbReference>
<dbReference type="Gene3D" id="3.40.50.150">
    <property type="entry name" value="Vaccinia Virus protein VP39"/>
    <property type="match status" value="1"/>
</dbReference>
<dbReference type="GO" id="GO:0017096">
    <property type="term" value="F:acetylserotonin O-methyltransferase activity"/>
    <property type="evidence" value="ECO:0007669"/>
    <property type="project" value="UniProtKB-EC"/>
</dbReference>
<dbReference type="GO" id="GO:0046983">
    <property type="term" value="F:protein dimerization activity"/>
    <property type="evidence" value="ECO:0007669"/>
    <property type="project" value="InterPro"/>
</dbReference>
<dbReference type="AlphaFoldDB" id="A0AA88YI63"/>
<evidence type="ECO:0000256" key="2">
    <source>
        <dbReference type="ARBA" id="ARBA00022679"/>
    </source>
</evidence>
<feature type="domain" description="O-methyltransferase dimerisation" evidence="9">
    <location>
        <begin position="3"/>
        <end position="76"/>
    </location>
</feature>
<dbReference type="InterPro" id="IPR001077">
    <property type="entry name" value="COMT_C"/>
</dbReference>
<comment type="function">
    <text evidence="4">Catalyzes the transfer of a methyl group onto N-acetylserotonin, producing melatonin (N-acetyl-5-methoxytryptamine).</text>
</comment>
<reference evidence="10" key="1">
    <citation type="submission" date="2019-08" db="EMBL/GenBank/DDBJ databases">
        <title>The improved chromosome-level genome for the pearl oyster Pinctada fucata martensii using PacBio sequencing and Hi-C.</title>
        <authorList>
            <person name="Zheng Z."/>
        </authorList>
    </citation>
    <scope>NUCLEOTIDE SEQUENCE</scope>
    <source>
        <strain evidence="10">ZZ-2019</strain>
        <tissue evidence="10">Adductor muscle</tissue>
    </source>
</reference>
<evidence type="ECO:0000259" key="8">
    <source>
        <dbReference type="Pfam" id="PF00891"/>
    </source>
</evidence>
<dbReference type="EC" id="2.1.1.4" evidence="5"/>
<dbReference type="Proteomes" id="UP001186944">
    <property type="component" value="Unassembled WGS sequence"/>
</dbReference>
<evidence type="ECO:0000256" key="3">
    <source>
        <dbReference type="ARBA" id="ARBA00022691"/>
    </source>
</evidence>
<protein>
    <recommendedName>
        <fullName evidence="6">Acetylserotonin O-methyltransferase</fullName>
        <ecNumber evidence="5">2.1.1.4</ecNumber>
    </recommendedName>
    <alternativeName>
        <fullName evidence="7">Hydroxyindole O-methyltransferase</fullName>
    </alternativeName>
</protein>
<keyword evidence="11" id="KW-1185">Reference proteome</keyword>
<dbReference type="PANTHER" id="PTHR43712:SF2">
    <property type="entry name" value="O-METHYLTRANSFERASE CICE"/>
    <property type="match status" value="1"/>
</dbReference>
<feature type="non-terminal residue" evidence="10">
    <location>
        <position position="1"/>
    </location>
</feature>
<dbReference type="InterPro" id="IPR029063">
    <property type="entry name" value="SAM-dependent_MTases_sf"/>
</dbReference>
<keyword evidence="3" id="KW-0949">S-adenosyl-L-methionine</keyword>
<evidence type="ECO:0000256" key="4">
    <source>
        <dbReference type="ARBA" id="ARBA00037645"/>
    </source>
</evidence>
<dbReference type="Pfam" id="PF08100">
    <property type="entry name" value="Dimerisation"/>
    <property type="match status" value="1"/>
</dbReference>
<gene>
    <name evidence="10" type="ORF">FSP39_009310</name>
</gene>
<comment type="caution">
    <text evidence="10">The sequence shown here is derived from an EMBL/GenBank/DDBJ whole genome shotgun (WGS) entry which is preliminary data.</text>
</comment>
<dbReference type="PROSITE" id="PS51683">
    <property type="entry name" value="SAM_OMT_II"/>
    <property type="match status" value="1"/>
</dbReference>
<accession>A0AA88YI63</accession>
<evidence type="ECO:0000313" key="10">
    <source>
        <dbReference type="EMBL" id="KAK3097399.1"/>
    </source>
</evidence>
<proteinExistence type="predicted"/>
<dbReference type="EMBL" id="VSWD01000007">
    <property type="protein sequence ID" value="KAK3097399.1"/>
    <property type="molecule type" value="Genomic_DNA"/>
</dbReference>
<dbReference type="InterPro" id="IPR016461">
    <property type="entry name" value="COMT-like"/>
</dbReference>
<dbReference type="PANTHER" id="PTHR43712">
    <property type="entry name" value="PUTATIVE (AFU_ORTHOLOGUE AFUA_4G14580)-RELATED"/>
    <property type="match status" value="1"/>
</dbReference>
<keyword evidence="2" id="KW-0808">Transferase</keyword>
<evidence type="ECO:0000256" key="1">
    <source>
        <dbReference type="ARBA" id="ARBA00022603"/>
    </source>
</evidence>
<evidence type="ECO:0000256" key="6">
    <source>
        <dbReference type="ARBA" id="ARBA00040730"/>
    </source>
</evidence>
<dbReference type="InterPro" id="IPR012967">
    <property type="entry name" value="COMT_dimerisation"/>
</dbReference>
<dbReference type="Pfam" id="PF00891">
    <property type="entry name" value="Methyltransf_2"/>
    <property type="match status" value="1"/>
</dbReference>
<name>A0AA88YI63_PINIB</name>
<evidence type="ECO:0000256" key="5">
    <source>
        <dbReference type="ARBA" id="ARBA00039116"/>
    </source>
</evidence>
<keyword evidence="1" id="KW-0489">Methyltransferase</keyword>
<organism evidence="10 11">
    <name type="scientific">Pinctada imbricata</name>
    <name type="common">Atlantic pearl-oyster</name>
    <name type="synonym">Pinctada martensii</name>
    <dbReference type="NCBI Taxonomy" id="66713"/>
    <lineage>
        <taxon>Eukaryota</taxon>
        <taxon>Metazoa</taxon>
        <taxon>Spiralia</taxon>
        <taxon>Lophotrochozoa</taxon>
        <taxon>Mollusca</taxon>
        <taxon>Bivalvia</taxon>
        <taxon>Autobranchia</taxon>
        <taxon>Pteriomorphia</taxon>
        <taxon>Pterioida</taxon>
        <taxon>Pterioidea</taxon>
        <taxon>Pteriidae</taxon>
        <taxon>Pinctada</taxon>
    </lineage>
</organism>